<dbReference type="VEuPathDB" id="CryptoDB:Cvel_2534"/>
<keyword evidence="4 5" id="KW-0408">Iron</keyword>
<protein>
    <recommendedName>
        <fullName evidence="7">Fe2OG dioxygenase domain-containing protein</fullName>
    </recommendedName>
</protein>
<dbReference type="PhylomeDB" id="A0A0G4EZ82"/>
<feature type="domain" description="Fe2OG dioxygenase" evidence="7">
    <location>
        <begin position="218"/>
        <end position="362"/>
    </location>
</feature>
<dbReference type="Pfam" id="PF03171">
    <property type="entry name" value="2OG-FeII_Oxy"/>
    <property type="match status" value="1"/>
</dbReference>
<evidence type="ECO:0000256" key="5">
    <source>
        <dbReference type="RuleBase" id="RU003682"/>
    </source>
</evidence>
<comment type="similarity">
    <text evidence="1 5">Belongs to the iron/ascorbate-dependent oxidoreductase family.</text>
</comment>
<dbReference type="EMBL" id="CDMZ01000011">
    <property type="protein sequence ID" value="CEM04406.1"/>
    <property type="molecule type" value="Genomic_DNA"/>
</dbReference>
<sequence length="398" mass="43597">MTSADQALAREAQLKREAEEWAPPTVAETIPIADATDIPVLDLAPFLEASAGGRESDAETAAALLAEKLRHVGEKVGFHYVINHGVSSNLLRDAVSAIAKFHALEKDAKMKVAMDTREDLPTGVGYLPVGNFKLPARTKPNVNGAYIIKREHGPRNVTLDRMPWPPSHPESSFDGPSFKAALLKCCDAFEKLALAMLPLYAKALAVPPSDLLEAFRSPLFRLRATHYPPTPVGDFGVNPHVDTSFFTLLYTTDPSGLVVFSKAKNCWVRCREVPRALIVNSGETLQRLTNDRWQATRHYVLNPLKKGVGEMSKRGENGVSDCVTVSVSQSNGLTEEKKETESDPLKFDSLGSRYSLPFFFNPTADYTLSVLPSCTSEDNPPKYPPQSYLEGQGVVQGE</sequence>
<evidence type="ECO:0000259" key="7">
    <source>
        <dbReference type="PROSITE" id="PS51471"/>
    </source>
</evidence>
<feature type="region of interest" description="Disordered" evidence="6">
    <location>
        <begin position="375"/>
        <end position="398"/>
    </location>
</feature>
<dbReference type="PANTHER" id="PTHR10209">
    <property type="entry name" value="OXIDOREDUCTASE, 2OG-FE II OXYGENASE FAMILY PROTEIN"/>
    <property type="match status" value="1"/>
</dbReference>
<reference evidence="8" key="1">
    <citation type="submission" date="2014-11" db="EMBL/GenBank/DDBJ databases">
        <authorList>
            <person name="Otto D Thomas"/>
            <person name="Naeem Raeece"/>
        </authorList>
    </citation>
    <scope>NUCLEOTIDE SEQUENCE</scope>
</reference>
<evidence type="ECO:0000256" key="4">
    <source>
        <dbReference type="ARBA" id="ARBA00023004"/>
    </source>
</evidence>
<evidence type="ECO:0000256" key="3">
    <source>
        <dbReference type="ARBA" id="ARBA00023002"/>
    </source>
</evidence>
<dbReference type="InterPro" id="IPR044861">
    <property type="entry name" value="IPNS-like_FE2OG_OXY"/>
</dbReference>
<keyword evidence="3 5" id="KW-0560">Oxidoreductase</keyword>
<evidence type="ECO:0000256" key="1">
    <source>
        <dbReference type="ARBA" id="ARBA00008056"/>
    </source>
</evidence>
<evidence type="ECO:0000313" key="8">
    <source>
        <dbReference type="EMBL" id="CEM04406.1"/>
    </source>
</evidence>
<dbReference type="InterPro" id="IPR027443">
    <property type="entry name" value="IPNS-like_sf"/>
</dbReference>
<evidence type="ECO:0000256" key="2">
    <source>
        <dbReference type="ARBA" id="ARBA00022723"/>
    </source>
</evidence>
<gene>
    <name evidence="8" type="ORF">Cvel_2534</name>
</gene>
<name>A0A0G4EZ82_9ALVE</name>
<keyword evidence="2 5" id="KW-0479">Metal-binding</keyword>
<dbReference type="InterPro" id="IPR026992">
    <property type="entry name" value="DIOX_N"/>
</dbReference>
<dbReference type="Pfam" id="PF14226">
    <property type="entry name" value="DIOX_N"/>
    <property type="match status" value="1"/>
</dbReference>
<dbReference type="PROSITE" id="PS51471">
    <property type="entry name" value="FE2OG_OXY"/>
    <property type="match status" value="1"/>
</dbReference>
<proteinExistence type="inferred from homology"/>
<dbReference type="PANTHER" id="PTHR10209:SF885">
    <property type="entry name" value="2OG-FE(II) OXYGENASE FAMILY, PUTATIVE (AFU_ORTHOLOGUE AFUA_2G00750)-RELATED"/>
    <property type="match status" value="1"/>
</dbReference>
<dbReference type="Gene3D" id="2.60.120.330">
    <property type="entry name" value="B-lactam Antibiotic, Isopenicillin N Synthase, Chain"/>
    <property type="match status" value="1"/>
</dbReference>
<organism evidence="8">
    <name type="scientific">Chromera velia CCMP2878</name>
    <dbReference type="NCBI Taxonomy" id="1169474"/>
    <lineage>
        <taxon>Eukaryota</taxon>
        <taxon>Sar</taxon>
        <taxon>Alveolata</taxon>
        <taxon>Colpodellida</taxon>
        <taxon>Chromeraceae</taxon>
        <taxon>Chromera</taxon>
    </lineage>
</organism>
<dbReference type="InterPro" id="IPR005123">
    <property type="entry name" value="Oxoglu/Fe-dep_dioxygenase_dom"/>
</dbReference>
<dbReference type="AlphaFoldDB" id="A0A0G4EZ82"/>
<dbReference type="GO" id="GO:0046872">
    <property type="term" value="F:metal ion binding"/>
    <property type="evidence" value="ECO:0007669"/>
    <property type="project" value="UniProtKB-KW"/>
</dbReference>
<evidence type="ECO:0000256" key="6">
    <source>
        <dbReference type="SAM" id="MobiDB-lite"/>
    </source>
</evidence>
<dbReference type="SUPFAM" id="SSF51197">
    <property type="entry name" value="Clavaminate synthase-like"/>
    <property type="match status" value="1"/>
</dbReference>
<accession>A0A0G4EZ82</accession>
<dbReference type="GO" id="GO:0016491">
    <property type="term" value="F:oxidoreductase activity"/>
    <property type="evidence" value="ECO:0007669"/>
    <property type="project" value="UniProtKB-KW"/>
</dbReference>